<dbReference type="PANTHER" id="PTHR11360:SF303">
    <property type="entry name" value="MAJOR FACILITATOR SUPERFAMILY (MFS) PROFILE DOMAIN-CONTAINING PROTEIN"/>
    <property type="match status" value="1"/>
</dbReference>
<keyword evidence="1" id="KW-1133">Transmembrane helix</keyword>
<dbReference type="EMBL" id="BMAV01012015">
    <property type="protein sequence ID" value="GFY58332.1"/>
    <property type="molecule type" value="Genomic_DNA"/>
</dbReference>
<evidence type="ECO:0000256" key="1">
    <source>
        <dbReference type="SAM" id="Phobius"/>
    </source>
</evidence>
<dbReference type="Pfam" id="PF07690">
    <property type="entry name" value="MFS_1"/>
    <property type="match status" value="2"/>
</dbReference>
<dbReference type="InterPro" id="IPR050327">
    <property type="entry name" value="Proton-linked_MCT"/>
</dbReference>
<dbReference type="OrthoDB" id="6499973at2759"/>
<keyword evidence="3" id="KW-1185">Reference proteome</keyword>
<feature type="transmembrane region" description="Helical" evidence="1">
    <location>
        <begin position="468"/>
        <end position="489"/>
    </location>
</feature>
<feature type="transmembrane region" description="Helical" evidence="1">
    <location>
        <begin position="413"/>
        <end position="429"/>
    </location>
</feature>
<proteinExistence type="predicted"/>
<dbReference type="InterPro" id="IPR036259">
    <property type="entry name" value="MFS_trans_sf"/>
</dbReference>
<dbReference type="GO" id="GO:0008028">
    <property type="term" value="F:monocarboxylic acid transmembrane transporter activity"/>
    <property type="evidence" value="ECO:0007669"/>
    <property type="project" value="TreeGrafter"/>
</dbReference>
<feature type="transmembrane region" description="Helical" evidence="1">
    <location>
        <begin position="435"/>
        <end position="456"/>
    </location>
</feature>
<feature type="transmembrane region" description="Helical" evidence="1">
    <location>
        <begin position="144"/>
        <end position="163"/>
    </location>
</feature>
<dbReference type="AlphaFoldDB" id="A0A8X6XT80"/>
<dbReference type="Gene3D" id="1.20.1250.20">
    <property type="entry name" value="MFS general substrate transporter like domains"/>
    <property type="match status" value="2"/>
</dbReference>
<feature type="transmembrane region" description="Helical" evidence="1">
    <location>
        <begin position="380"/>
        <end position="401"/>
    </location>
</feature>
<protein>
    <submittedName>
        <fullName evidence="2">Monocarboxylate transporter 2</fullName>
    </submittedName>
</protein>
<dbReference type="Proteomes" id="UP000886998">
    <property type="component" value="Unassembled WGS sequence"/>
</dbReference>
<evidence type="ECO:0000313" key="2">
    <source>
        <dbReference type="EMBL" id="GFY58332.1"/>
    </source>
</evidence>
<feature type="transmembrane region" description="Helical" evidence="1">
    <location>
        <begin position="111"/>
        <end position="132"/>
    </location>
</feature>
<keyword evidence="1" id="KW-0472">Membrane</keyword>
<gene>
    <name evidence="2" type="primary">SLC16A7</name>
    <name evidence="2" type="ORF">TNIN_432291</name>
</gene>
<accession>A0A8X6XT80</accession>
<sequence length="530" mass="57753">MENSGAVVERKREPFYSWVIAFACFWLSFLTVGLHRSSGIIYVAVVEVFGVSREQASWPFSLCGSLMCLLGPLAGFLTHYFSIRSILVSGVIISAVAIIACFFTPSLMFLIIFFGLFRGIGNGLVVTLNPVLIHQHFKYQKATATGIAYAGASVGSFALPPLIEYLFAGYGFKGSFLILGAIILNGLIPSFIAKSPPPPEAPAVQNKKRITGKLVLLEPRALNGEATELATVEDSLATEPLVVKDETTGDVSKHQIIIISNPNSTINKENDVDCHSKPSNGIQQNGDYKLLPTSSSAMEANCAATRCPVLGTTSPISLFQKMKQREDGVFGQFRHTAEILTSPVYLAICITFGCNVVNFIAYLTVIVDFARDRGIAEPDAVFLVSAFSVGDLFGAVCLGWLSDFKCLKRKYTVMFSYGVMGGLLLYLPMCDTHAYFLGISVCMGIFNGCVMTNIPVVMREYLGLERLAVALGLGHFFVGVGQLLFPMLIGYFRDNVGSYDHLFTTLGVMCITCSILWLLEPCLKKLKPLK</sequence>
<organism evidence="2 3">
    <name type="scientific">Trichonephila inaurata madagascariensis</name>
    <dbReference type="NCBI Taxonomy" id="2747483"/>
    <lineage>
        <taxon>Eukaryota</taxon>
        <taxon>Metazoa</taxon>
        <taxon>Ecdysozoa</taxon>
        <taxon>Arthropoda</taxon>
        <taxon>Chelicerata</taxon>
        <taxon>Arachnida</taxon>
        <taxon>Araneae</taxon>
        <taxon>Araneomorphae</taxon>
        <taxon>Entelegynae</taxon>
        <taxon>Araneoidea</taxon>
        <taxon>Nephilidae</taxon>
        <taxon>Trichonephila</taxon>
        <taxon>Trichonephila inaurata</taxon>
    </lineage>
</organism>
<feature type="transmembrane region" description="Helical" evidence="1">
    <location>
        <begin position="85"/>
        <end position="105"/>
    </location>
</feature>
<dbReference type="InterPro" id="IPR011701">
    <property type="entry name" value="MFS"/>
</dbReference>
<dbReference type="PANTHER" id="PTHR11360">
    <property type="entry name" value="MONOCARBOXYLATE TRANSPORTER"/>
    <property type="match status" value="1"/>
</dbReference>
<name>A0A8X6XT80_9ARAC</name>
<dbReference type="SUPFAM" id="SSF103473">
    <property type="entry name" value="MFS general substrate transporter"/>
    <property type="match status" value="1"/>
</dbReference>
<comment type="caution">
    <text evidence="2">The sequence shown here is derived from an EMBL/GenBank/DDBJ whole genome shotgun (WGS) entry which is preliminary data.</text>
</comment>
<feature type="transmembrane region" description="Helical" evidence="1">
    <location>
        <begin position="56"/>
        <end position="78"/>
    </location>
</feature>
<feature type="transmembrane region" description="Helical" evidence="1">
    <location>
        <begin position="175"/>
        <end position="193"/>
    </location>
</feature>
<feature type="transmembrane region" description="Helical" evidence="1">
    <location>
        <begin position="15"/>
        <end position="36"/>
    </location>
</feature>
<keyword evidence="1" id="KW-0812">Transmembrane</keyword>
<evidence type="ECO:0000313" key="3">
    <source>
        <dbReference type="Proteomes" id="UP000886998"/>
    </source>
</evidence>
<feature type="transmembrane region" description="Helical" evidence="1">
    <location>
        <begin position="344"/>
        <end position="365"/>
    </location>
</feature>
<reference evidence="2" key="1">
    <citation type="submission" date="2020-08" db="EMBL/GenBank/DDBJ databases">
        <title>Multicomponent nature underlies the extraordinary mechanical properties of spider dragline silk.</title>
        <authorList>
            <person name="Kono N."/>
            <person name="Nakamura H."/>
            <person name="Mori M."/>
            <person name="Yoshida Y."/>
            <person name="Ohtoshi R."/>
            <person name="Malay A.D."/>
            <person name="Moran D.A.P."/>
            <person name="Tomita M."/>
            <person name="Numata K."/>
            <person name="Arakawa K."/>
        </authorList>
    </citation>
    <scope>NUCLEOTIDE SEQUENCE</scope>
</reference>
<feature type="transmembrane region" description="Helical" evidence="1">
    <location>
        <begin position="501"/>
        <end position="519"/>
    </location>
</feature>